<dbReference type="PROSITE" id="PS51187">
    <property type="entry name" value="AUTOINDUCER_SYNTH_2"/>
    <property type="match status" value="1"/>
</dbReference>
<dbReference type="EC" id="2.3.1.184" evidence="1 9"/>
<evidence type="ECO:0000256" key="4">
    <source>
        <dbReference type="ARBA" id="ARBA00022679"/>
    </source>
</evidence>
<name>A0A848MJ36_9GAMM</name>
<dbReference type="InterPro" id="IPR001690">
    <property type="entry name" value="Autoind_synthase"/>
</dbReference>
<dbReference type="EMBL" id="JAADJU010000006">
    <property type="protein sequence ID" value="NMP27715.1"/>
    <property type="molecule type" value="Genomic_DNA"/>
</dbReference>
<dbReference type="InterPro" id="IPR018311">
    <property type="entry name" value="Autoind_synth_CS"/>
</dbReference>
<keyword evidence="11" id="KW-1185">Reference proteome</keyword>
<evidence type="ECO:0000256" key="7">
    <source>
        <dbReference type="ARBA" id="ARBA00048576"/>
    </source>
</evidence>
<dbReference type="Pfam" id="PF00765">
    <property type="entry name" value="Autoind_synth"/>
    <property type="match status" value="1"/>
</dbReference>
<dbReference type="SUPFAM" id="SSF55729">
    <property type="entry name" value="Acyl-CoA N-acyltransferases (Nat)"/>
    <property type="match status" value="1"/>
</dbReference>
<dbReference type="GO" id="GO:0061579">
    <property type="term" value="F:N-acyl homoserine lactone synthase activity"/>
    <property type="evidence" value="ECO:0007669"/>
    <property type="project" value="UniProtKB-UniRule"/>
</dbReference>
<evidence type="ECO:0000256" key="3">
    <source>
        <dbReference type="ARBA" id="ARBA00022654"/>
    </source>
</evidence>
<keyword evidence="4 9" id="KW-0808">Transferase</keyword>
<reference evidence="10 11" key="1">
    <citation type="submission" date="2020-01" db="EMBL/GenBank/DDBJ databases">
        <authorList>
            <person name="Lee S.D."/>
        </authorList>
    </citation>
    <scope>NUCLEOTIDE SEQUENCE [LARGE SCALE GENOMIC DNA]</scope>
    <source>
        <strain evidence="10 11">SAP-1</strain>
    </source>
</reference>
<keyword evidence="3 8" id="KW-0673">Quorum sensing</keyword>
<comment type="catalytic activity">
    <reaction evidence="7 9">
        <text>a fatty acyl-[ACP] + S-adenosyl-L-methionine = an N-acyl-L-homoserine lactone + S-methyl-5'-thioadenosine + holo-[ACP] + H(+)</text>
        <dbReference type="Rhea" id="RHEA:10096"/>
        <dbReference type="Rhea" id="RHEA-COMP:9685"/>
        <dbReference type="Rhea" id="RHEA-COMP:14125"/>
        <dbReference type="ChEBI" id="CHEBI:15378"/>
        <dbReference type="ChEBI" id="CHEBI:17509"/>
        <dbReference type="ChEBI" id="CHEBI:55474"/>
        <dbReference type="ChEBI" id="CHEBI:59789"/>
        <dbReference type="ChEBI" id="CHEBI:64479"/>
        <dbReference type="ChEBI" id="CHEBI:138651"/>
        <dbReference type="EC" id="2.3.1.184"/>
    </reaction>
</comment>
<evidence type="ECO:0000313" key="11">
    <source>
        <dbReference type="Proteomes" id="UP000585363"/>
    </source>
</evidence>
<accession>A0A848MJ36</accession>
<dbReference type="Gene3D" id="3.40.630.30">
    <property type="match status" value="1"/>
</dbReference>
<dbReference type="PANTHER" id="PTHR39322:SF1">
    <property type="entry name" value="ISOVALERYL-HOMOSERINE LACTONE SYNTHASE"/>
    <property type="match status" value="1"/>
</dbReference>
<dbReference type="AlphaFoldDB" id="A0A848MJ36"/>
<comment type="similarity">
    <text evidence="8 9">Belongs to the autoinducer synthase family.</text>
</comment>
<keyword evidence="6 8" id="KW-0071">Autoinducer synthesis</keyword>
<evidence type="ECO:0000256" key="8">
    <source>
        <dbReference type="PROSITE-ProRule" id="PRU00533"/>
    </source>
</evidence>
<evidence type="ECO:0000256" key="1">
    <source>
        <dbReference type="ARBA" id="ARBA00012340"/>
    </source>
</evidence>
<evidence type="ECO:0000256" key="6">
    <source>
        <dbReference type="ARBA" id="ARBA00022929"/>
    </source>
</evidence>
<gene>
    <name evidence="10" type="ORF">GW590_12695</name>
</gene>
<protein>
    <recommendedName>
        <fullName evidence="2 9">Acyl-homoserine-lactone synthase</fullName>
        <ecNumber evidence="1 9">2.3.1.184</ecNumber>
    </recommendedName>
    <alternativeName>
        <fullName evidence="9">Autoinducer synthesis protein</fullName>
    </alternativeName>
</protein>
<dbReference type="PRINTS" id="PR01549">
    <property type="entry name" value="AUTOINDCRSYN"/>
</dbReference>
<dbReference type="GO" id="GO:0009372">
    <property type="term" value="P:quorum sensing"/>
    <property type="evidence" value="ECO:0007669"/>
    <property type="project" value="UniProtKB-UniRule"/>
</dbReference>
<dbReference type="PROSITE" id="PS00949">
    <property type="entry name" value="AUTOINDUCER_SYNTH_1"/>
    <property type="match status" value="1"/>
</dbReference>
<proteinExistence type="inferred from homology"/>
<dbReference type="Proteomes" id="UP000585363">
    <property type="component" value="Unassembled WGS sequence"/>
</dbReference>
<dbReference type="RefSeq" id="WP_169403426.1">
    <property type="nucleotide sequence ID" value="NZ_JAADJU010000006.1"/>
</dbReference>
<dbReference type="PANTHER" id="PTHR39322">
    <property type="entry name" value="ACYL-HOMOSERINE-LACTONE SYNTHASE"/>
    <property type="match status" value="1"/>
</dbReference>
<organism evidence="10 11">
    <name type="scientific">Rouxiella aceris</name>
    <dbReference type="NCBI Taxonomy" id="2703884"/>
    <lineage>
        <taxon>Bacteria</taxon>
        <taxon>Pseudomonadati</taxon>
        <taxon>Pseudomonadota</taxon>
        <taxon>Gammaproteobacteria</taxon>
        <taxon>Enterobacterales</taxon>
        <taxon>Yersiniaceae</taxon>
        <taxon>Rouxiella</taxon>
    </lineage>
</organism>
<keyword evidence="5 9" id="KW-0949">S-adenosyl-L-methionine</keyword>
<evidence type="ECO:0000313" key="10">
    <source>
        <dbReference type="EMBL" id="NMP27715.1"/>
    </source>
</evidence>
<dbReference type="InterPro" id="IPR016181">
    <property type="entry name" value="Acyl_CoA_acyltransferase"/>
</dbReference>
<evidence type="ECO:0000256" key="9">
    <source>
        <dbReference type="RuleBase" id="RU361135"/>
    </source>
</evidence>
<evidence type="ECO:0000256" key="2">
    <source>
        <dbReference type="ARBA" id="ARBA00018768"/>
    </source>
</evidence>
<dbReference type="GO" id="GO:0007165">
    <property type="term" value="P:signal transduction"/>
    <property type="evidence" value="ECO:0007669"/>
    <property type="project" value="TreeGrafter"/>
</dbReference>
<evidence type="ECO:0000256" key="5">
    <source>
        <dbReference type="ARBA" id="ARBA00022691"/>
    </source>
</evidence>
<reference evidence="10 11" key="2">
    <citation type="submission" date="2020-06" db="EMBL/GenBank/DDBJ databases">
        <title>Polyphasic characterization of a Rahnella strain isolated from tree sap.</title>
        <authorList>
            <person name="Kim I.S."/>
        </authorList>
    </citation>
    <scope>NUCLEOTIDE SEQUENCE [LARGE SCALE GENOMIC DNA]</scope>
    <source>
        <strain evidence="10 11">SAP-1</strain>
    </source>
</reference>
<sequence length="196" mass="23291">MVVKFELFNFNDIHSKDLKDFYCLRKKIFKDKLDWLVKCKNGMEFDEYDSKNASYLMGKRENEVICGCRFIDMKLHNMCTGVFYKYFDNIKILKGNYVEMTRILIDKEKVFDFEHIINLRLNFFLNIHTVAKESGYEGIYAVATEQLLKSLIKSGWEIKIQQRGMSEKNEYLYLIIMPTDEKAIIGLKEKLKKITV</sequence>
<comment type="caution">
    <text evidence="10">The sequence shown here is derived from an EMBL/GenBank/DDBJ whole genome shotgun (WGS) entry which is preliminary data.</text>
</comment>